<dbReference type="InterPro" id="IPR012338">
    <property type="entry name" value="Beta-lactam/transpept-like"/>
</dbReference>
<accession>A0ABD3X5J0</accession>
<evidence type="ECO:0000313" key="4">
    <source>
        <dbReference type="Proteomes" id="UP001634394"/>
    </source>
</evidence>
<dbReference type="PANTHER" id="PTHR46825:SF15">
    <property type="entry name" value="BETA-LACTAMASE-RELATED DOMAIN-CONTAINING PROTEIN"/>
    <property type="match status" value="1"/>
</dbReference>
<protein>
    <recommendedName>
        <fullName evidence="2">Beta-lactamase-related domain-containing protein</fullName>
    </recommendedName>
</protein>
<evidence type="ECO:0000259" key="2">
    <source>
        <dbReference type="Pfam" id="PF00144"/>
    </source>
</evidence>
<dbReference type="InterPro" id="IPR050491">
    <property type="entry name" value="AmpC-like"/>
</dbReference>
<organism evidence="3 4">
    <name type="scientific">Sinanodonta woodiana</name>
    <name type="common">Chinese pond mussel</name>
    <name type="synonym">Anodonta woodiana</name>
    <dbReference type="NCBI Taxonomy" id="1069815"/>
    <lineage>
        <taxon>Eukaryota</taxon>
        <taxon>Metazoa</taxon>
        <taxon>Spiralia</taxon>
        <taxon>Lophotrochozoa</taxon>
        <taxon>Mollusca</taxon>
        <taxon>Bivalvia</taxon>
        <taxon>Autobranchia</taxon>
        <taxon>Heteroconchia</taxon>
        <taxon>Palaeoheterodonta</taxon>
        <taxon>Unionida</taxon>
        <taxon>Unionoidea</taxon>
        <taxon>Unionidae</taxon>
        <taxon>Unioninae</taxon>
        <taxon>Sinanodonta</taxon>
    </lineage>
</organism>
<gene>
    <name evidence="3" type="ORF">ACJMK2_033196</name>
</gene>
<dbReference type="Pfam" id="PF00144">
    <property type="entry name" value="Beta-lactamase"/>
    <property type="match status" value="1"/>
</dbReference>
<evidence type="ECO:0000313" key="3">
    <source>
        <dbReference type="EMBL" id="KAL3880995.1"/>
    </source>
</evidence>
<dbReference type="EMBL" id="JBJQND010000004">
    <property type="protein sequence ID" value="KAL3880995.1"/>
    <property type="molecule type" value="Genomic_DNA"/>
</dbReference>
<dbReference type="InterPro" id="IPR001466">
    <property type="entry name" value="Beta-lactam-related"/>
</dbReference>
<dbReference type="Gene3D" id="3.40.710.10">
    <property type="entry name" value="DD-peptidase/beta-lactamase superfamily"/>
    <property type="match status" value="1"/>
</dbReference>
<name>A0ABD3X5J0_SINWO</name>
<sequence>MSLLVVLMLATAMSSTSGFSPEIEHTLSDFIQSTMKCRQVPGLTLAIVRGNDIWAKGYGVADLKTGRPVTERTVFNIASVTKAFTTTLLAIVLQERNLTFSTKISKILGPEYAFVNDIRTREMTIRDLLAHRTGLARLDFTFISGIPKKIGRAEYSRRLRFLPEKDSFRDGFSYNNLMYALAGHIAEVLAGDSWENLIITRLLLPLGMLETRLIGSPFDILQENFAKPYFLTEKGFQPSALEIYTYFPVEPAAGLYSTGADMLKWMRFVLNRGRNEAGIPLVHEALLNEAWETQSMLNMDDMMGPDSVIELNKPTFPVSDNQIGYGYGMVISSYRAYRKWWHDGVFGAYQSLEWIFPDMNIGVFLSINGPGTPQIPFRAVRTIMYFVSDLLLGEKPWLNQQTSCTFPVPFVQEPMQHQIRLHNAPPPPPPPPPPRNLLEYIGQYGSPLFPDSIVSTNKGSQTLILQIGALLFTVFPTNHIDVFELHLIAPVEVALSEGAEFKPIPTITFIREAFITGFVANFGADVVFRRGASFFDPIPPAFNRFLNENLKCWPLPQLPFGKNIPVKSLQHSFYTNLRF</sequence>
<dbReference type="AlphaFoldDB" id="A0ABD3X5J0"/>
<feature type="domain" description="Beta-lactamase-related" evidence="2">
    <location>
        <begin position="29"/>
        <end position="374"/>
    </location>
</feature>
<dbReference type="SUPFAM" id="SSF56601">
    <property type="entry name" value="beta-lactamase/transpeptidase-like"/>
    <property type="match status" value="1"/>
</dbReference>
<keyword evidence="4" id="KW-1185">Reference proteome</keyword>
<dbReference type="Proteomes" id="UP001634394">
    <property type="component" value="Unassembled WGS sequence"/>
</dbReference>
<feature type="chain" id="PRO_5044810755" description="Beta-lactamase-related domain-containing protein" evidence="1">
    <location>
        <begin position="19"/>
        <end position="579"/>
    </location>
</feature>
<evidence type="ECO:0000256" key="1">
    <source>
        <dbReference type="SAM" id="SignalP"/>
    </source>
</evidence>
<dbReference type="PANTHER" id="PTHR46825">
    <property type="entry name" value="D-ALANYL-D-ALANINE-CARBOXYPEPTIDASE/ENDOPEPTIDASE AMPH"/>
    <property type="match status" value="1"/>
</dbReference>
<feature type="signal peptide" evidence="1">
    <location>
        <begin position="1"/>
        <end position="18"/>
    </location>
</feature>
<reference evidence="3 4" key="1">
    <citation type="submission" date="2024-11" db="EMBL/GenBank/DDBJ databases">
        <title>Chromosome-level genome assembly of the freshwater bivalve Anodonta woodiana.</title>
        <authorList>
            <person name="Chen X."/>
        </authorList>
    </citation>
    <scope>NUCLEOTIDE SEQUENCE [LARGE SCALE GENOMIC DNA]</scope>
    <source>
        <strain evidence="3">MN2024</strain>
        <tissue evidence="3">Gills</tissue>
    </source>
</reference>
<proteinExistence type="predicted"/>
<keyword evidence="1" id="KW-0732">Signal</keyword>
<comment type="caution">
    <text evidence="3">The sequence shown here is derived from an EMBL/GenBank/DDBJ whole genome shotgun (WGS) entry which is preliminary data.</text>
</comment>